<feature type="modified residue" description="4-aspartylphosphate" evidence="11">
    <location>
        <position position="721"/>
    </location>
</feature>
<comment type="catalytic activity">
    <reaction evidence="1">
        <text>ATP + protein L-histidine = ADP + protein N-phospho-L-histidine.</text>
        <dbReference type="EC" id="2.7.13.3"/>
    </reaction>
</comment>
<dbReference type="Gene3D" id="1.10.10.60">
    <property type="entry name" value="Homeodomain-like"/>
    <property type="match status" value="1"/>
</dbReference>
<dbReference type="Pfam" id="PF00512">
    <property type="entry name" value="HisKA"/>
    <property type="match status" value="1"/>
</dbReference>
<evidence type="ECO:0000256" key="13">
    <source>
        <dbReference type="SAM" id="SignalP"/>
    </source>
</evidence>
<feature type="signal peptide" evidence="13">
    <location>
        <begin position="1"/>
        <end position="24"/>
    </location>
</feature>
<evidence type="ECO:0000313" key="18">
    <source>
        <dbReference type="Proteomes" id="UP000183129"/>
    </source>
</evidence>
<dbReference type="PANTHER" id="PTHR43547">
    <property type="entry name" value="TWO-COMPONENT HISTIDINE KINASE"/>
    <property type="match status" value="1"/>
</dbReference>
<evidence type="ECO:0000256" key="1">
    <source>
        <dbReference type="ARBA" id="ARBA00000085"/>
    </source>
</evidence>
<dbReference type="CDD" id="cd00075">
    <property type="entry name" value="HATPase"/>
    <property type="match status" value="1"/>
</dbReference>
<dbReference type="RefSeq" id="WP_037444250.1">
    <property type="nucleotide sequence ID" value="NZ_FONS01000004.1"/>
</dbReference>
<dbReference type="AlphaFoldDB" id="A0A1I2FJJ6"/>
<evidence type="ECO:0000256" key="5">
    <source>
        <dbReference type="ARBA" id="ARBA00022741"/>
    </source>
</evidence>
<evidence type="ECO:0000259" key="14">
    <source>
        <dbReference type="PROSITE" id="PS01124"/>
    </source>
</evidence>
<dbReference type="SUPFAM" id="SSF55874">
    <property type="entry name" value="ATPase domain of HSP90 chaperone/DNA topoisomerase II/histidine kinase"/>
    <property type="match status" value="1"/>
</dbReference>
<dbReference type="SUPFAM" id="SSF52172">
    <property type="entry name" value="CheY-like"/>
    <property type="match status" value="1"/>
</dbReference>
<dbReference type="Gene3D" id="3.40.50.2300">
    <property type="match status" value="3"/>
</dbReference>
<dbReference type="SMART" id="SM00387">
    <property type="entry name" value="HATPase_c"/>
    <property type="match status" value="1"/>
</dbReference>
<keyword evidence="10" id="KW-0804">Transcription</keyword>
<dbReference type="EC" id="2.7.13.3" evidence="2"/>
<dbReference type="SMART" id="SM00448">
    <property type="entry name" value="REC"/>
    <property type="match status" value="1"/>
</dbReference>
<dbReference type="Pfam" id="PF00072">
    <property type="entry name" value="Response_reg"/>
    <property type="match status" value="1"/>
</dbReference>
<organism evidence="17 18">
    <name type="scientific">Pedobacter antarcticus</name>
    <dbReference type="NCBI Taxonomy" id="34086"/>
    <lineage>
        <taxon>Bacteria</taxon>
        <taxon>Pseudomonadati</taxon>
        <taxon>Bacteroidota</taxon>
        <taxon>Sphingobacteriia</taxon>
        <taxon>Sphingobacteriales</taxon>
        <taxon>Sphingobacteriaceae</taxon>
        <taxon>Pedobacter</taxon>
    </lineage>
</organism>
<dbReference type="InterPro" id="IPR005467">
    <property type="entry name" value="His_kinase_dom"/>
</dbReference>
<evidence type="ECO:0000256" key="10">
    <source>
        <dbReference type="ARBA" id="ARBA00023163"/>
    </source>
</evidence>
<evidence type="ECO:0000256" key="6">
    <source>
        <dbReference type="ARBA" id="ARBA00022777"/>
    </source>
</evidence>
<dbReference type="Gene3D" id="3.30.565.10">
    <property type="entry name" value="Histidine kinase-like ATPase, C-terminal domain"/>
    <property type="match status" value="1"/>
</dbReference>
<dbReference type="InterPro" id="IPR025997">
    <property type="entry name" value="SBP_2_dom"/>
</dbReference>
<evidence type="ECO:0000256" key="4">
    <source>
        <dbReference type="ARBA" id="ARBA00022679"/>
    </source>
</evidence>
<dbReference type="PRINTS" id="PR00344">
    <property type="entry name" value="BCTRLSENSOR"/>
</dbReference>
<dbReference type="SMART" id="SM00388">
    <property type="entry name" value="HisKA"/>
    <property type="match status" value="1"/>
</dbReference>
<dbReference type="CDD" id="cd00082">
    <property type="entry name" value="HisKA"/>
    <property type="match status" value="1"/>
</dbReference>
<dbReference type="InterPro" id="IPR009057">
    <property type="entry name" value="Homeodomain-like_sf"/>
</dbReference>
<dbReference type="InterPro" id="IPR018060">
    <property type="entry name" value="HTH_AraC"/>
</dbReference>
<keyword evidence="13" id="KW-0732">Signal</keyword>
<reference evidence="17 18" key="1">
    <citation type="submission" date="2016-10" db="EMBL/GenBank/DDBJ databases">
        <authorList>
            <person name="de Groot N.N."/>
        </authorList>
    </citation>
    <scope>NUCLEOTIDE SEQUENCE [LARGE SCALE GENOMIC DNA]</scope>
    <source>
        <strain evidence="17 18">ATCC 51969</strain>
    </source>
</reference>
<evidence type="ECO:0000256" key="2">
    <source>
        <dbReference type="ARBA" id="ARBA00012438"/>
    </source>
</evidence>
<keyword evidence="5" id="KW-0547">Nucleotide-binding</keyword>
<dbReference type="CDD" id="cd06308">
    <property type="entry name" value="PBP1_sensor_kinase-like"/>
    <property type="match status" value="1"/>
</dbReference>
<evidence type="ECO:0000256" key="9">
    <source>
        <dbReference type="ARBA" id="ARBA00023015"/>
    </source>
</evidence>
<dbReference type="GO" id="GO:0005524">
    <property type="term" value="F:ATP binding"/>
    <property type="evidence" value="ECO:0007669"/>
    <property type="project" value="UniProtKB-KW"/>
</dbReference>
<dbReference type="SMART" id="SM00342">
    <property type="entry name" value="HTH_ARAC"/>
    <property type="match status" value="1"/>
</dbReference>
<keyword evidence="7" id="KW-0067">ATP-binding</keyword>
<dbReference type="PROSITE" id="PS50110">
    <property type="entry name" value="RESPONSE_REGULATORY"/>
    <property type="match status" value="1"/>
</dbReference>
<evidence type="ECO:0000256" key="11">
    <source>
        <dbReference type="PROSITE-ProRule" id="PRU00169"/>
    </source>
</evidence>
<dbReference type="CDD" id="cd17574">
    <property type="entry name" value="REC_OmpR"/>
    <property type="match status" value="1"/>
</dbReference>
<dbReference type="SUPFAM" id="SSF46689">
    <property type="entry name" value="Homeodomain-like"/>
    <property type="match status" value="1"/>
</dbReference>
<dbReference type="InterPro" id="IPR004358">
    <property type="entry name" value="Sig_transdc_His_kin-like_C"/>
</dbReference>
<dbReference type="InterPro" id="IPR001789">
    <property type="entry name" value="Sig_transdc_resp-reg_receiver"/>
</dbReference>
<dbReference type="PROSITE" id="PS01124">
    <property type="entry name" value="HTH_ARAC_FAMILY_2"/>
    <property type="match status" value="1"/>
</dbReference>
<evidence type="ECO:0000256" key="12">
    <source>
        <dbReference type="SAM" id="Phobius"/>
    </source>
</evidence>
<evidence type="ECO:0000313" key="17">
    <source>
        <dbReference type="EMBL" id="SFF05173.1"/>
    </source>
</evidence>
<keyword evidence="12" id="KW-1133">Transmembrane helix</keyword>
<name>A0A1I2FJJ6_9SPHI</name>
<dbReference type="FunFam" id="3.30.565.10:FF:000037">
    <property type="entry name" value="Hybrid sensor histidine kinase/response regulator"/>
    <property type="match status" value="1"/>
</dbReference>
<keyword evidence="12" id="KW-0812">Transmembrane</keyword>
<dbReference type="PROSITE" id="PS50109">
    <property type="entry name" value="HIS_KIN"/>
    <property type="match status" value="1"/>
</dbReference>
<keyword evidence="3 11" id="KW-0597">Phosphoprotein</keyword>
<dbReference type="PANTHER" id="PTHR43547:SF2">
    <property type="entry name" value="HYBRID SIGNAL TRANSDUCTION HISTIDINE KINASE C"/>
    <property type="match status" value="1"/>
</dbReference>
<dbReference type="GO" id="GO:0043565">
    <property type="term" value="F:sequence-specific DNA binding"/>
    <property type="evidence" value="ECO:0007669"/>
    <property type="project" value="InterPro"/>
</dbReference>
<feature type="chain" id="PRO_5010245937" description="histidine kinase" evidence="13">
    <location>
        <begin position="25"/>
        <end position="926"/>
    </location>
</feature>
<keyword evidence="17" id="KW-0813">Transport</keyword>
<dbReference type="Pfam" id="PF02518">
    <property type="entry name" value="HATPase_c"/>
    <property type="match status" value="1"/>
</dbReference>
<sequence length="926" mass="103925">MKTKFYLPKSFILLFLLTFGFSSCEKQKENPTYTIGFSQCIGSDLWRKTMLEEIKIELSLHPGAKLIYKEANGNSKLQVLQAQDMIRKGIDILIISPNEAQPLTPVVEQAYNKGIPVIIIDRKTASSAYTAYVGADNFQIGKMAGEYAGEVLKGKGNIVEVLGLPGSSPTIERQRGFIQGLKRYPDIKITNQVYGNWLGEDTKEQLNKIKNSLINIDAIFAHNDQMASASRKVINTLLDKKQIKVIGVDALPGQGGGLEMVSSGILTASVVYPTGGKEAISTAFKILNKESFSKENILQSLVIDSTNVELMKLQWNKFISQQKDIERQGSLLEEQKVLFKNQQIILNVTVIALVLSVVFGGLALYALLENRKINKNLETNNIEILNQRNQLIEMSSKAEAATEAKLNFFTNMSHEFRTPLTLILSPLEDLIQNEKIKAGAENNLNLIQKNVYRLLRLINQLIDYRKIEHDKMLLSVSQNNIVSFVTDILESFQHSAKKKNIEIRLLTDAQNIKVWLDVNMLDKVIFNLLSNALKFTPANGVIYVEITHTSTSVTLSIKDNGPGIPAEEIDHVFEHFYQAQTNTAKGSGLGLSLSKELMILHHGNINVESTKSQGTKFSIQLQLGEDHFTEQEKLRGKANKDLLYEDAKIYTTGLNDIPEYTNPDLLRTIKPQSILIIEDNADLLNYLGNKLEQDYEVFLANTGENGIASAYEQVPDLIISDLILPGLSGRSLTEKLKSDIRTSHIPIILLSAHGSLEQQINGMESMADAYIIKPFNYDYLVATVKSLLKNRYLLKSHYMSDISSSGKPPISKSLDKKFINDFSGIVEQNLSNENFSVDEISKEIGISRVQLYRKVKALLDCSVTDYIMSRRLKKAKYLLINERYSIAEITYMVGFSSPNYFSTVFKSKYGMRPSEFKKNNSQSKQS</sequence>
<feature type="domain" description="Response regulatory" evidence="16">
    <location>
        <begin position="673"/>
        <end position="788"/>
    </location>
</feature>
<evidence type="ECO:0000256" key="7">
    <source>
        <dbReference type="ARBA" id="ARBA00022840"/>
    </source>
</evidence>
<feature type="transmembrane region" description="Helical" evidence="12">
    <location>
        <begin position="344"/>
        <end position="368"/>
    </location>
</feature>
<dbReference type="SUPFAM" id="SSF47384">
    <property type="entry name" value="Homodimeric domain of signal transducing histidine kinase"/>
    <property type="match status" value="1"/>
</dbReference>
<keyword evidence="4" id="KW-0808">Transferase</keyword>
<evidence type="ECO:0000259" key="16">
    <source>
        <dbReference type="PROSITE" id="PS50110"/>
    </source>
</evidence>
<evidence type="ECO:0000256" key="3">
    <source>
        <dbReference type="ARBA" id="ARBA00022553"/>
    </source>
</evidence>
<dbReference type="InterPro" id="IPR028082">
    <property type="entry name" value="Peripla_BP_I"/>
</dbReference>
<evidence type="ECO:0000259" key="15">
    <source>
        <dbReference type="PROSITE" id="PS50109"/>
    </source>
</evidence>
<dbReference type="PROSITE" id="PS51257">
    <property type="entry name" value="PROKAR_LIPOPROTEIN"/>
    <property type="match status" value="1"/>
</dbReference>
<dbReference type="Pfam" id="PF12833">
    <property type="entry name" value="HTH_18"/>
    <property type="match status" value="1"/>
</dbReference>
<dbReference type="InterPro" id="IPR036097">
    <property type="entry name" value="HisK_dim/P_sf"/>
</dbReference>
<dbReference type="InterPro" id="IPR003594">
    <property type="entry name" value="HATPase_dom"/>
</dbReference>
<dbReference type="FunFam" id="1.10.287.130:FF:000045">
    <property type="entry name" value="Two-component system sensor histidine kinase/response regulator"/>
    <property type="match status" value="1"/>
</dbReference>
<dbReference type="STRING" id="34086.SAMN04488084_11633"/>
<keyword evidence="8" id="KW-0902">Two-component regulatory system</keyword>
<dbReference type="Proteomes" id="UP000183129">
    <property type="component" value="Unassembled WGS sequence"/>
</dbReference>
<proteinExistence type="predicted"/>
<dbReference type="Pfam" id="PF13407">
    <property type="entry name" value="Peripla_BP_4"/>
    <property type="match status" value="1"/>
</dbReference>
<keyword evidence="17" id="KW-0762">Sugar transport</keyword>
<keyword evidence="12" id="KW-0472">Membrane</keyword>
<feature type="domain" description="HTH araC/xylS-type" evidence="14">
    <location>
        <begin position="820"/>
        <end position="919"/>
    </location>
</feature>
<dbReference type="GO" id="GO:0000155">
    <property type="term" value="F:phosphorelay sensor kinase activity"/>
    <property type="evidence" value="ECO:0007669"/>
    <property type="project" value="InterPro"/>
</dbReference>
<dbReference type="InterPro" id="IPR011006">
    <property type="entry name" value="CheY-like_superfamily"/>
</dbReference>
<dbReference type="Gene3D" id="1.10.287.130">
    <property type="match status" value="1"/>
</dbReference>
<keyword evidence="6" id="KW-0418">Kinase</keyword>
<dbReference type="GO" id="GO:0003700">
    <property type="term" value="F:DNA-binding transcription factor activity"/>
    <property type="evidence" value="ECO:0007669"/>
    <property type="project" value="InterPro"/>
</dbReference>
<accession>A0A1I2FJJ6</accession>
<gene>
    <name evidence="17" type="ORF">SAMN03003324_02257</name>
</gene>
<evidence type="ECO:0000256" key="8">
    <source>
        <dbReference type="ARBA" id="ARBA00023012"/>
    </source>
</evidence>
<dbReference type="InterPro" id="IPR003661">
    <property type="entry name" value="HisK_dim/P_dom"/>
</dbReference>
<dbReference type="InterPro" id="IPR036890">
    <property type="entry name" value="HATPase_C_sf"/>
</dbReference>
<dbReference type="SUPFAM" id="SSF53822">
    <property type="entry name" value="Periplasmic binding protein-like I"/>
    <property type="match status" value="1"/>
</dbReference>
<keyword evidence="9" id="KW-0805">Transcription regulation</keyword>
<dbReference type="EMBL" id="FONS01000004">
    <property type="protein sequence ID" value="SFF05173.1"/>
    <property type="molecule type" value="Genomic_DNA"/>
</dbReference>
<protein>
    <recommendedName>
        <fullName evidence="2">histidine kinase</fullName>
        <ecNumber evidence="2">2.7.13.3</ecNumber>
    </recommendedName>
</protein>
<feature type="domain" description="Histidine kinase" evidence="15">
    <location>
        <begin position="411"/>
        <end position="625"/>
    </location>
</feature>